<dbReference type="InterPro" id="IPR035895">
    <property type="entry name" value="HPr-like_sf"/>
</dbReference>
<protein>
    <recommendedName>
        <fullName evidence="1">HPr domain-containing protein</fullName>
    </recommendedName>
</protein>
<dbReference type="EMBL" id="PDOE01000001">
    <property type="protein sequence ID" value="RKL68834.1"/>
    <property type="molecule type" value="Genomic_DNA"/>
</dbReference>
<proteinExistence type="predicted"/>
<evidence type="ECO:0000259" key="1">
    <source>
        <dbReference type="Pfam" id="PF00381"/>
    </source>
</evidence>
<keyword evidence="3" id="KW-1185">Reference proteome</keyword>
<accession>A0A3A9K754</accession>
<reference evidence="2 3" key="1">
    <citation type="submission" date="2017-10" db="EMBL/GenBank/DDBJ databases">
        <title>Bacillus sp. nov., a halophilic bacterium isolated from a Keqin Lake.</title>
        <authorList>
            <person name="Wang H."/>
        </authorList>
    </citation>
    <scope>NUCLEOTIDE SEQUENCE [LARGE SCALE GENOMIC DNA]</scope>
    <source>
        <strain evidence="2 3">KCTC 13187</strain>
    </source>
</reference>
<sequence>MEVESMPHKSVFYLQEAFNSQKIIEFVTMTSKFSSDVYIQVGNNSYNSKAILGVVNLILTLKKGEKFTVSVNGEDAEYAEVEIKEFFAGLKSPHSTNKVLFKSR</sequence>
<comment type="caution">
    <text evidence="2">The sequence shown here is derived from an EMBL/GenBank/DDBJ whole genome shotgun (WGS) entry which is preliminary data.</text>
</comment>
<gene>
    <name evidence="2" type="ORF">CR203_01975</name>
</gene>
<dbReference type="Proteomes" id="UP000281498">
    <property type="component" value="Unassembled WGS sequence"/>
</dbReference>
<organism evidence="2 3">
    <name type="scientific">Salipaludibacillus neizhouensis</name>
    <dbReference type="NCBI Taxonomy" id="885475"/>
    <lineage>
        <taxon>Bacteria</taxon>
        <taxon>Bacillati</taxon>
        <taxon>Bacillota</taxon>
        <taxon>Bacilli</taxon>
        <taxon>Bacillales</taxon>
        <taxon>Bacillaceae</taxon>
    </lineage>
</organism>
<dbReference type="Gene3D" id="3.30.1340.10">
    <property type="entry name" value="HPr-like"/>
    <property type="match status" value="1"/>
</dbReference>
<dbReference type="InterPro" id="IPR000032">
    <property type="entry name" value="HPr-like"/>
</dbReference>
<evidence type="ECO:0000313" key="2">
    <source>
        <dbReference type="EMBL" id="RKL68834.1"/>
    </source>
</evidence>
<dbReference type="Pfam" id="PF00381">
    <property type="entry name" value="PTS-HPr"/>
    <property type="match status" value="1"/>
</dbReference>
<dbReference type="AlphaFoldDB" id="A0A3A9K754"/>
<name>A0A3A9K754_9BACI</name>
<evidence type="ECO:0000313" key="3">
    <source>
        <dbReference type="Proteomes" id="UP000281498"/>
    </source>
</evidence>
<feature type="domain" description="HPr" evidence="1">
    <location>
        <begin position="25"/>
        <end position="88"/>
    </location>
</feature>
<dbReference type="SUPFAM" id="SSF55594">
    <property type="entry name" value="HPr-like"/>
    <property type="match status" value="1"/>
</dbReference>